<dbReference type="GO" id="GO:0047372">
    <property type="term" value="F:monoacylglycerol lipase activity"/>
    <property type="evidence" value="ECO:0007669"/>
    <property type="project" value="TreeGrafter"/>
</dbReference>
<keyword evidence="3" id="KW-1185">Reference proteome</keyword>
<accession>A0A937R8T7</accession>
<dbReference type="InterPro" id="IPR000073">
    <property type="entry name" value="AB_hydrolase_1"/>
</dbReference>
<dbReference type="Pfam" id="PF12697">
    <property type="entry name" value="Abhydrolase_6"/>
    <property type="match status" value="1"/>
</dbReference>
<dbReference type="GO" id="GO:0016020">
    <property type="term" value="C:membrane"/>
    <property type="evidence" value="ECO:0007669"/>
    <property type="project" value="TreeGrafter"/>
</dbReference>
<organism evidence="2 3">
    <name type="scientific">Frankia nepalensis</name>
    <dbReference type="NCBI Taxonomy" id="1836974"/>
    <lineage>
        <taxon>Bacteria</taxon>
        <taxon>Bacillati</taxon>
        <taxon>Actinomycetota</taxon>
        <taxon>Actinomycetes</taxon>
        <taxon>Frankiales</taxon>
        <taxon>Frankiaceae</taxon>
        <taxon>Frankia</taxon>
    </lineage>
</organism>
<sequence>MRIATERGTTVVLHDLGGVAPGAGPAVLVCHATGFCGRMYAPLARPLGGHAHVWALDFPGHGETPAPMDGNVAWREWTAEVAAAVAAVGAAGFAPVHAVGHSMGGAIALQAEADRPGLFASAYLYEPVVTPGAFPAAGSNPLAAGARRRREVFASRAEALWRFASRPPLGELTAETLAAYVEHGFEDLPDGSARLRCRPEHEARTFEGSGGITYGTVAGAKIPVVIAAGGAGLELPPASFSPGLAAALPAATRVVHDHLGHFGPFQAPATIAAAVLGQIATG</sequence>
<dbReference type="InterPro" id="IPR029058">
    <property type="entry name" value="AB_hydrolase_fold"/>
</dbReference>
<dbReference type="PANTHER" id="PTHR43798">
    <property type="entry name" value="MONOACYLGLYCEROL LIPASE"/>
    <property type="match status" value="1"/>
</dbReference>
<dbReference type="EMBL" id="JAEACQ010000122">
    <property type="protein sequence ID" value="MBL7626000.1"/>
    <property type="molecule type" value="Genomic_DNA"/>
</dbReference>
<dbReference type="InterPro" id="IPR050266">
    <property type="entry name" value="AB_hydrolase_sf"/>
</dbReference>
<dbReference type="Gene3D" id="3.40.50.1820">
    <property type="entry name" value="alpha/beta hydrolase"/>
    <property type="match status" value="1"/>
</dbReference>
<dbReference type="Proteomes" id="UP000604475">
    <property type="component" value="Unassembled WGS sequence"/>
</dbReference>
<dbReference type="AlphaFoldDB" id="A0A937R8T7"/>
<dbReference type="RefSeq" id="WP_203002331.1">
    <property type="nucleotide sequence ID" value="NZ_JADWYU010000083.1"/>
</dbReference>
<evidence type="ECO:0000259" key="1">
    <source>
        <dbReference type="Pfam" id="PF12697"/>
    </source>
</evidence>
<reference evidence="2" key="1">
    <citation type="submission" date="2020-12" db="EMBL/GenBank/DDBJ databases">
        <title>Genomic characterization of non-nitrogen-fixing Frankia strains.</title>
        <authorList>
            <person name="Carlos-Shanley C."/>
            <person name="Guerra T."/>
            <person name="Hahn D."/>
        </authorList>
    </citation>
    <scope>NUCLEOTIDE SEQUENCE</scope>
    <source>
        <strain evidence="2">CN6</strain>
    </source>
</reference>
<keyword evidence="2" id="KW-0378">Hydrolase</keyword>
<evidence type="ECO:0000313" key="3">
    <source>
        <dbReference type="Proteomes" id="UP000604475"/>
    </source>
</evidence>
<protein>
    <submittedName>
        <fullName evidence="2">Alpha/beta hydrolase</fullName>
    </submittedName>
</protein>
<dbReference type="GO" id="GO:0046464">
    <property type="term" value="P:acylglycerol catabolic process"/>
    <property type="evidence" value="ECO:0007669"/>
    <property type="project" value="TreeGrafter"/>
</dbReference>
<evidence type="ECO:0000313" key="2">
    <source>
        <dbReference type="EMBL" id="MBL7626000.1"/>
    </source>
</evidence>
<comment type="caution">
    <text evidence="2">The sequence shown here is derived from an EMBL/GenBank/DDBJ whole genome shotgun (WGS) entry which is preliminary data.</text>
</comment>
<dbReference type="PANTHER" id="PTHR43798:SF5">
    <property type="entry name" value="MONOACYLGLYCEROL LIPASE ABHD6"/>
    <property type="match status" value="1"/>
</dbReference>
<feature type="domain" description="AB hydrolase-1" evidence="1">
    <location>
        <begin position="27"/>
        <end position="274"/>
    </location>
</feature>
<name>A0A937R8T7_9ACTN</name>
<dbReference type="SUPFAM" id="SSF53474">
    <property type="entry name" value="alpha/beta-Hydrolases"/>
    <property type="match status" value="1"/>
</dbReference>
<gene>
    <name evidence="2" type="ORF">I7412_02160</name>
</gene>
<proteinExistence type="predicted"/>